<proteinExistence type="predicted"/>
<feature type="compositionally biased region" description="Pro residues" evidence="1">
    <location>
        <begin position="569"/>
        <end position="580"/>
    </location>
</feature>
<feature type="region of interest" description="Disordered" evidence="1">
    <location>
        <begin position="611"/>
        <end position="636"/>
    </location>
</feature>
<feature type="region of interest" description="Disordered" evidence="1">
    <location>
        <begin position="427"/>
        <end position="449"/>
    </location>
</feature>
<organism evidence="2 3">
    <name type="scientific">Stegodyphus mimosarum</name>
    <name type="common">African social velvet spider</name>
    <dbReference type="NCBI Taxonomy" id="407821"/>
    <lineage>
        <taxon>Eukaryota</taxon>
        <taxon>Metazoa</taxon>
        <taxon>Ecdysozoa</taxon>
        <taxon>Arthropoda</taxon>
        <taxon>Chelicerata</taxon>
        <taxon>Arachnida</taxon>
        <taxon>Araneae</taxon>
        <taxon>Araneomorphae</taxon>
        <taxon>Entelegynae</taxon>
        <taxon>Eresoidea</taxon>
        <taxon>Eresidae</taxon>
        <taxon>Stegodyphus</taxon>
    </lineage>
</organism>
<dbReference type="OrthoDB" id="6381867at2759"/>
<feature type="region of interest" description="Disordered" evidence="1">
    <location>
        <begin position="310"/>
        <end position="335"/>
    </location>
</feature>
<feature type="region of interest" description="Disordered" evidence="1">
    <location>
        <begin position="185"/>
        <end position="213"/>
    </location>
</feature>
<evidence type="ECO:0000313" key="3">
    <source>
        <dbReference type="Proteomes" id="UP000054359"/>
    </source>
</evidence>
<feature type="compositionally biased region" description="Pro residues" evidence="1">
    <location>
        <begin position="537"/>
        <end position="561"/>
    </location>
</feature>
<protein>
    <submittedName>
        <fullName evidence="2">Uncharacterized protein</fullName>
    </submittedName>
</protein>
<feature type="region of interest" description="Disordered" evidence="1">
    <location>
        <begin position="503"/>
        <end position="597"/>
    </location>
</feature>
<name>A0A087T862_STEMI</name>
<evidence type="ECO:0000313" key="2">
    <source>
        <dbReference type="EMBL" id="KFM61301.1"/>
    </source>
</evidence>
<feature type="non-terminal residue" evidence="2">
    <location>
        <position position="1007"/>
    </location>
</feature>
<gene>
    <name evidence="2" type="ORF">X975_10867</name>
</gene>
<reference evidence="2 3" key="1">
    <citation type="submission" date="2013-11" db="EMBL/GenBank/DDBJ databases">
        <title>Genome sequencing of Stegodyphus mimosarum.</title>
        <authorList>
            <person name="Bechsgaard J."/>
        </authorList>
    </citation>
    <scope>NUCLEOTIDE SEQUENCE [LARGE SCALE GENOMIC DNA]</scope>
</reference>
<evidence type="ECO:0000256" key="1">
    <source>
        <dbReference type="SAM" id="MobiDB-lite"/>
    </source>
</evidence>
<dbReference type="OMA" id="HYTYLDE"/>
<feature type="compositionally biased region" description="Polar residues" evidence="1">
    <location>
        <begin position="18"/>
        <end position="29"/>
    </location>
</feature>
<dbReference type="EMBL" id="KK113902">
    <property type="protein sequence ID" value="KFM61301.1"/>
    <property type="molecule type" value="Genomic_DNA"/>
</dbReference>
<feature type="compositionally biased region" description="Basic and acidic residues" evidence="1">
    <location>
        <begin position="57"/>
        <end position="77"/>
    </location>
</feature>
<feature type="region of interest" description="Disordered" evidence="1">
    <location>
        <begin position="1"/>
        <end position="107"/>
    </location>
</feature>
<feature type="compositionally biased region" description="Basic and acidic residues" evidence="1">
    <location>
        <begin position="32"/>
        <end position="42"/>
    </location>
</feature>
<feature type="region of interest" description="Disordered" evidence="1">
    <location>
        <begin position="260"/>
        <end position="287"/>
    </location>
</feature>
<dbReference type="PANTHER" id="PTHR37970">
    <property type="entry name" value="PROTEIN CBG08587"/>
    <property type="match status" value="1"/>
</dbReference>
<dbReference type="Proteomes" id="UP000054359">
    <property type="component" value="Unassembled WGS sequence"/>
</dbReference>
<accession>A0A087T862</accession>
<dbReference type="PANTHER" id="PTHR37970:SF1">
    <property type="entry name" value="SERINE-RICH ADHESIN FOR PLATELETS"/>
    <property type="match status" value="1"/>
</dbReference>
<dbReference type="AlphaFoldDB" id="A0A087T862"/>
<sequence>MSQPQISCLDNDKKYDAGSSTSGDVSNLSDDSDTHESKDRVYKSRAGRTSKIPPTTENKRAVKESSRSSLYPRRDSESPSTDNKQLKEKKLQSSARIDDTSSQISVGSNSAVIKIKEAHKIEVTSSPPDIIKQACKKGEALSIKVDAQSNFRIENCEHPPPFKNLDILSHESNHSEITVPNATSCEGSIQSHSTTASSVNTSSPSLNTVKVDSNKGSLEDVNNAILTNEAQCNPPESSTDHPETSTVNKINCMKPHSLQSLAGSQKTEPCDKPQEYFDESSDADRSPDAIVDRQSKLAALALELEMARRDSAKNADSKNNIASPSAPEVKTKCSPYSPTIPTSNIDENFSTIKKPSAISCASRLSSLPDVLQETPAKNKKSKFSLKKLLKRNKDSGTFTPANKETNPKAWKKQTFDRSRLSLEIVHPMDLPCDSPNSTDSTPTEEHRQFVSTNPGRVLFRGVSNRARSLSALPQLSSEYQDQAACALLECRKMDTVPVRKAGTVVERKKNRPALVRTPSCSALPNRPTVSNAAQDRVPPPKPPPPPKCKTMQPPPPPPPHQPRYTKPPQSSPARPPPPKIPDMKFSGQTSGYAKEHQAKLDKDYANLGDIRSLLTPKKPQRPSAFSVNRDSEMEQKPEEIYETLQVAEEEEDHYTYLDESEIKAIKNAEGVASRPEPKAKTDIVDLQITDRPWLDLQTSYAAIAAANYESLAELITASLNESVEYFQRDGKSLKWKDFSLESEKCVQITQDRSIYNAIYKNHGRDKVTLMVASRKQISPQNSRNQTRYPVFASFYDYVPKTRNGMDSSSLHESEMTSIYVLHRSRITTVSHFVERTSLDKANQHIHLRNYCFVLLQLIHTLKSLQAEGIEDIHFDLNRLILVVTDEDKPPMLVLFPEDKVYLTSCDSFQSRNTLCQATLHTMLHFLQIRDTNDLASCKVNGEHLTEPVAHTFREIAKVLREEKASSLSQAKGFLEYMLWGPVDVKISDSQTEGAVDCVLQRWLDLQR</sequence>
<feature type="compositionally biased region" description="Polar residues" evidence="1">
    <location>
        <begin position="518"/>
        <end position="533"/>
    </location>
</feature>
<feature type="compositionally biased region" description="Basic and acidic residues" evidence="1">
    <location>
        <begin position="84"/>
        <end position="99"/>
    </location>
</feature>
<keyword evidence="3" id="KW-1185">Reference proteome</keyword>